<dbReference type="SMART" id="SM00312">
    <property type="entry name" value="PX"/>
    <property type="match status" value="1"/>
</dbReference>
<keyword evidence="2" id="KW-0813">Transport</keyword>
<dbReference type="Pfam" id="PF00787">
    <property type="entry name" value="PX"/>
    <property type="match status" value="1"/>
</dbReference>
<dbReference type="Gene3D" id="1.20.1270.60">
    <property type="entry name" value="Arfaptin homology (AH) domain/BAR domain"/>
    <property type="match status" value="1"/>
</dbReference>
<evidence type="ECO:0000256" key="2">
    <source>
        <dbReference type="ARBA" id="ARBA00022448"/>
    </source>
</evidence>
<sequence>MEGERSASPASQPPSGSFSFSSSAFLPGSGEATAPTLGEPPATACALDSARPSLLSASTEFLELDDDEDLEVFSKDASLTEVNSFSPLMPTSPSSMINQYKLEDEPELKDIFITVDNPESHITAIETFVTYRVVTKTTRGEFDSCEYEVRRRYQDFLWLKGRLEEVHPTIIIPPLPEKFMMKGVVERFSEEFIETRRKALNKFLNRIADHSTLTFNEDFKNFLTEQTWERSSHKKHGPGLFSRMGQTVKAIASSMRGGGVKNRPEAFTEMINYVDVFSQKIGVLNRISQRIYKEEKDYFHEMKEFGAKHTLWSASEVDLADTLKGMSDCIENCCKAMEKRMAALSGSLFPVLHEYLLYSEILTGVLKRRDHIQAELDSKVDAIQNKKTGNDLLSEEIGKLEDKAEYANNVLQTDWERWKQAMCLDMKSAFTDVAENNIHYYEQCLATWESFLTSQTTDVSLEE</sequence>
<dbReference type="GO" id="GO:0000422">
    <property type="term" value="P:autophagy of mitochondrion"/>
    <property type="evidence" value="ECO:0007669"/>
    <property type="project" value="TreeGrafter"/>
</dbReference>
<name>A0A8D0DXV7_SALMN</name>
<protein>
    <submittedName>
        <fullName evidence="6">Sorting nexin 7</fullName>
    </submittedName>
</protein>
<dbReference type="PANTHER" id="PTHR45949">
    <property type="entry name" value="SORTING NEXIN-4"/>
    <property type="match status" value="1"/>
</dbReference>
<feature type="compositionally biased region" description="Low complexity" evidence="4">
    <location>
        <begin position="1"/>
        <end position="30"/>
    </location>
</feature>
<dbReference type="GO" id="GO:2000786">
    <property type="term" value="P:positive regulation of autophagosome assembly"/>
    <property type="evidence" value="ECO:0007669"/>
    <property type="project" value="Ensembl"/>
</dbReference>
<dbReference type="GO" id="GO:0015031">
    <property type="term" value="P:protein transport"/>
    <property type="evidence" value="ECO:0007669"/>
    <property type="project" value="UniProtKB-KW"/>
</dbReference>
<evidence type="ECO:0000313" key="6">
    <source>
        <dbReference type="Ensembl" id="ENSSMRP00000023266.1"/>
    </source>
</evidence>
<evidence type="ECO:0000313" key="7">
    <source>
        <dbReference type="Proteomes" id="UP000694421"/>
    </source>
</evidence>
<dbReference type="SUPFAM" id="SSF103657">
    <property type="entry name" value="BAR/IMD domain-like"/>
    <property type="match status" value="1"/>
</dbReference>
<dbReference type="GO" id="GO:0032456">
    <property type="term" value="P:endocytic recycling"/>
    <property type="evidence" value="ECO:0007669"/>
    <property type="project" value="TreeGrafter"/>
</dbReference>
<organism evidence="6 7">
    <name type="scientific">Salvator merianae</name>
    <name type="common">Argentine black and white tegu</name>
    <name type="synonym">Tupinambis merianae</name>
    <dbReference type="NCBI Taxonomy" id="96440"/>
    <lineage>
        <taxon>Eukaryota</taxon>
        <taxon>Metazoa</taxon>
        <taxon>Chordata</taxon>
        <taxon>Craniata</taxon>
        <taxon>Vertebrata</taxon>
        <taxon>Euteleostomi</taxon>
        <taxon>Lepidosauria</taxon>
        <taxon>Squamata</taxon>
        <taxon>Bifurcata</taxon>
        <taxon>Unidentata</taxon>
        <taxon>Episquamata</taxon>
        <taxon>Laterata</taxon>
        <taxon>Teiioidea</taxon>
        <taxon>Teiidae</taxon>
        <taxon>Salvator</taxon>
    </lineage>
</organism>
<dbReference type="GO" id="GO:0005769">
    <property type="term" value="C:early endosome"/>
    <property type="evidence" value="ECO:0007669"/>
    <property type="project" value="Ensembl"/>
</dbReference>
<dbReference type="Ensembl" id="ENSSMRT00000027240.1">
    <property type="protein sequence ID" value="ENSSMRP00000023266.1"/>
    <property type="gene ID" value="ENSSMRG00000018072.1"/>
</dbReference>
<dbReference type="OMA" id="LHYYEEC"/>
<dbReference type="PROSITE" id="PS50195">
    <property type="entry name" value="PX"/>
    <property type="match status" value="1"/>
</dbReference>
<evidence type="ECO:0000256" key="4">
    <source>
        <dbReference type="SAM" id="MobiDB-lite"/>
    </source>
</evidence>
<reference evidence="6" key="2">
    <citation type="submission" date="2025-09" db="UniProtKB">
        <authorList>
            <consortium name="Ensembl"/>
        </authorList>
    </citation>
    <scope>IDENTIFICATION</scope>
</reference>
<dbReference type="SUPFAM" id="SSF64268">
    <property type="entry name" value="PX domain"/>
    <property type="match status" value="1"/>
</dbReference>
<comment type="similarity">
    <text evidence="1">Belongs to the sorting nexin family.</text>
</comment>
<dbReference type="PANTHER" id="PTHR45949:SF3">
    <property type="entry name" value="SORTING NEXIN-7"/>
    <property type="match status" value="1"/>
</dbReference>
<proteinExistence type="inferred from homology"/>
<keyword evidence="7" id="KW-1185">Reference proteome</keyword>
<dbReference type="AlphaFoldDB" id="A0A8D0DXV7"/>
<dbReference type="GO" id="GO:0035091">
    <property type="term" value="F:phosphatidylinositol binding"/>
    <property type="evidence" value="ECO:0007669"/>
    <property type="project" value="InterPro"/>
</dbReference>
<dbReference type="GO" id="GO:0061709">
    <property type="term" value="P:reticulophagy"/>
    <property type="evidence" value="ECO:0007669"/>
    <property type="project" value="TreeGrafter"/>
</dbReference>
<dbReference type="InterPro" id="IPR036871">
    <property type="entry name" value="PX_dom_sf"/>
</dbReference>
<dbReference type="GeneTree" id="ENSGT00940000155315"/>
<dbReference type="GO" id="GO:0034727">
    <property type="term" value="P:piecemeal microautophagy of the nucleus"/>
    <property type="evidence" value="ECO:0007669"/>
    <property type="project" value="TreeGrafter"/>
</dbReference>
<dbReference type="GO" id="GO:0000407">
    <property type="term" value="C:phagophore assembly site"/>
    <property type="evidence" value="ECO:0007669"/>
    <property type="project" value="TreeGrafter"/>
</dbReference>
<dbReference type="InterPro" id="IPR027267">
    <property type="entry name" value="AH/BAR_dom_sf"/>
</dbReference>
<feature type="region of interest" description="Disordered" evidence="4">
    <location>
        <begin position="1"/>
        <end position="45"/>
    </location>
</feature>
<evidence type="ECO:0000259" key="5">
    <source>
        <dbReference type="PROSITE" id="PS50195"/>
    </source>
</evidence>
<dbReference type="InterPro" id="IPR001683">
    <property type="entry name" value="PX_dom"/>
</dbReference>
<evidence type="ECO:0000256" key="3">
    <source>
        <dbReference type="ARBA" id="ARBA00022927"/>
    </source>
</evidence>
<feature type="domain" description="PX" evidence="5">
    <location>
        <begin position="109"/>
        <end position="230"/>
    </location>
</feature>
<dbReference type="Gene3D" id="3.30.1520.10">
    <property type="entry name" value="Phox-like domain"/>
    <property type="match status" value="1"/>
</dbReference>
<keyword evidence="3" id="KW-0653">Protein transport</keyword>
<dbReference type="Proteomes" id="UP000694421">
    <property type="component" value="Unplaced"/>
</dbReference>
<evidence type="ECO:0000256" key="1">
    <source>
        <dbReference type="ARBA" id="ARBA00010883"/>
    </source>
</evidence>
<reference evidence="6" key="1">
    <citation type="submission" date="2025-08" db="UniProtKB">
        <authorList>
            <consortium name="Ensembl"/>
        </authorList>
    </citation>
    <scope>IDENTIFICATION</scope>
</reference>
<accession>A0A8D0DXV7</accession>